<dbReference type="AlphaFoldDB" id="A0A2L0HBM3"/>
<dbReference type="Proteomes" id="UP000239340">
    <property type="component" value="Plasmid pSfreNXT3b"/>
</dbReference>
<reference evidence="1 2" key="1">
    <citation type="submission" date="2017-10" db="EMBL/GenBank/DDBJ databases">
        <title>Analysis of the genome sequences of Rhizobium populations associated to common bean (phaseolus vulgaris).</title>
        <authorList>
            <person name="Bustos P."/>
            <person name="Santamaria R.I."/>
            <person name="Miranda-Sanchez F."/>
            <person name="Perez-Carrascal O."/>
            <person name="Juarez S."/>
            <person name="Lozano L."/>
            <person name="Martinez-Flores I."/>
            <person name="Vinuesa P."/>
            <person name="Martinez-Romero E."/>
            <person name="Cevallos M.A."/>
            <person name="Romero D."/>
            <person name="Davila G."/>
            <person name="Gonzalez V."/>
        </authorList>
    </citation>
    <scope>NUCLEOTIDE SEQUENCE [LARGE SCALE GENOMIC DNA]</scope>
    <source>
        <strain evidence="1 2">NXT3</strain>
        <plasmid evidence="2">Plasmid psfrenxt3b</plasmid>
    </source>
</reference>
<dbReference type="InterPro" id="IPR029058">
    <property type="entry name" value="AB_hydrolase_fold"/>
</dbReference>
<evidence type="ECO:0008006" key="3">
    <source>
        <dbReference type="Google" id="ProtNLM"/>
    </source>
</evidence>
<evidence type="ECO:0000313" key="1">
    <source>
        <dbReference type="EMBL" id="AUX78898.1"/>
    </source>
</evidence>
<gene>
    <name evidence="1" type="ORF">NXT3_PB00239</name>
</gene>
<protein>
    <recommendedName>
        <fullName evidence="3">Alpha/beta hydrolase</fullName>
    </recommendedName>
</protein>
<name>A0A2L0HBM3_RHIFR</name>
<organism evidence="1 2">
    <name type="scientific">Rhizobium fredii</name>
    <name type="common">Sinorhizobium fredii</name>
    <dbReference type="NCBI Taxonomy" id="380"/>
    <lineage>
        <taxon>Bacteria</taxon>
        <taxon>Pseudomonadati</taxon>
        <taxon>Pseudomonadota</taxon>
        <taxon>Alphaproteobacteria</taxon>
        <taxon>Hyphomicrobiales</taxon>
        <taxon>Rhizobiaceae</taxon>
        <taxon>Sinorhizobium/Ensifer group</taxon>
        <taxon>Sinorhizobium</taxon>
    </lineage>
</organism>
<proteinExistence type="predicted"/>
<keyword evidence="1" id="KW-0614">Plasmid</keyword>
<dbReference type="SUPFAM" id="SSF53474">
    <property type="entry name" value="alpha/beta-Hydrolases"/>
    <property type="match status" value="1"/>
</dbReference>
<dbReference type="Gene3D" id="3.40.50.1820">
    <property type="entry name" value="alpha/beta hydrolase"/>
    <property type="match status" value="1"/>
</dbReference>
<accession>A0A2L0HBM3</accession>
<sequence>MRLLFIHGRSQEGRSEQALKEEWLGALNRGLSEANKPEIAESAVAQPFYGDVLLELSKTDPANADELKRSSAEKRQGADFVKFMAEAAVELSAKGSEAGIAAIQPPPFDGDDVYRTKNPACAPLEQSDIDDMAERGVQNWSWVIATVRHLDETFPAFSEWSIGRLLRDVYLYLTDEEIQAKIDEIVERHITSEPTLVVGHSLGTVVAYNILRKKERNITGFITLGSPLGIQAIRKRLEPPAIIRPNVETWANLYDTADIVALNPLNSKSFAIFNKPIEDVKVHNDSDNRHNIKSYISDVETVSRIHKFVSSGEHQ</sequence>
<evidence type="ECO:0000313" key="2">
    <source>
        <dbReference type="Proteomes" id="UP000239340"/>
    </source>
</evidence>
<dbReference type="EMBL" id="CP024309">
    <property type="protein sequence ID" value="AUX78898.1"/>
    <property type="molecule type" value="Genomic_DNA"/>
</dbReference>
<dbReference type="RefSeq" id="WP_104840503.1">
    <property type="nucleotide sequence ID" value="NZ_CP024309.1"/>
</dbReference>
<geneLocation type="plasmid" evidence="2">
    <name>psfrenxt3b</name>
</geneLocation>